<evidence type="ECO:0000313" key="2">
    <source>
        <dbReference type="Proteomes" id="UP000499080"/>
    </source>
</evidence>
<dbReference type="AlphaFoldDB" id="A0A4Y2IAK6"/>
<protein>
    <submittedName>
        <fullName evidence="1">Uncharacterized protein</fullName>
    </submittedName>
</protein>
<dbReference type="EMBL" id="BGPR01002498">
    <property type="protein sequence ID" value="GBM74452.1"/>
    <property type="molecule type" value="Genomic_DNA"/>
</dbReference>
<sequence>MSVIRLIKLKEHKNIILNLNSSRESGADIAEVFQPTIRARTADITNVFKKIRFNNEGSISNLVQWIFEKEFIWRHQVETYTMIKLHISMYQVNRHDVKNRDSALSPER</sequence>
<reference evidence="1 2" key="1">
    <citation type="journal article" date="2019" name="Sci. Rep.">
        <title>Orb-weaving spider Araneus ventricosus genome elucidates the spidroin gene catalogue.</title>
        <authorList>
            <person name="Kono N."/>
            <person name="Nakamura H."/>
            <person name="Ohtoshi R."/>
            <person name="Moran D.A.P."/>
            <person name="Shinohara A."/>
            <person name="Yoshida Y."/>
            <person name="Fujiwara M."/>
            <person name="Mori M."/>
            <person name="Tomita M."/>
            <person name="Arakawa K."/>
        </authorList>
    </citation>
    <scope>NUCLEOTIDE SEQUENCE [LARGE SCALE GENOMIC DNA]</scope>
</reference>
<name>A0A4Y2IAK6_ARAVE</name>
<accession>A0A4Y2IAK6</accession>
<dbReference type="Proteomes" id="UP000499080">
    <property type="component" value="Unassembled WGS sequence"/>
</dbReference>
<organism evidence="1 2">
    <name type="scientific">Araneus ventricosus</name>
    <name type="common">Orbweaver spider</name>
    <name type="synonym">Epeira ventricosa</name>
    <dbReference type="NCBI Taxonomy" id="182803"/>
    <lineage>
        <taxon>Eukaryota</taxon>
        <taxon>Metazoa</taxon>
        <taxon>Ecdysozoa</taxon>
        <taxon>Arthropoda</taxon>
        <taxon>Chelicerata</taxon>
        <taxon>Arachnida</taxon>
        <taxon>Araneae</taxon>
        <taxon>Araneomorphae</taxon>
        <taxon>Entelegynae</taxon>
        <taxon>Araneoidea</taxon>
        <taxon>Araneidae</taxon>
        <taxon>Araneus</taxon>
    </lineage>
</organism>
<gene>
    <name evidence="1" type="ORF">AVEN_18894_1</name>
</gene>
<evidence type="ECO:0000313" key="1">
    <source>
        <dbReference type="EMBL" id="GBM74452.1"/>
    </source>
</evidence>
<keyword evidence="2" id="KW-1185">Reference proteome</keyword>
<proteinExistence type="predicted"/>
<comment type="caution">
    <text evidence="1">The sequence shown here is derived from an EMBL/GenBank/DDBJ whole genome shotgun (WGS) entry which is preliminary data.</text>
</comment>